<keyword evidence="1" id="KW-0812">Transmembrane</keyword>
<feature type="transmembrane region" description="Helical" evidence="1">
    <location>
        <begin position="12"/>
        <end position="36"/>
    </location>
</feature>
<keyword evidence="1" id="KW-0472">Membrane</keyword>
<evidence type="ECO:0000313" key="3">
    <source>
        <dbReference type="Proteomes" id="UP000648075"/>
    </source>
</evidence>
<organism evidence="2 3">
    <name type="scientific">Novosphingobium colocasiae</name>
    <dbReference type="NCBI Taxonomy" id="1256513"/>
    <lineage>
        <taxon>Bacteria</taxon>
        <taxon>Pseudomonadati</taxon>
        <taxon>Pseudomonadota</taxon>
        <taxon>Alphaproteobacteria</taxon>
        <taxon>Sphingomonadales</taxon>
        <taxon>Sphingomonadaceae</taxon>
        <taxon>Novosphingobium</taxon>
    </lineage>
</organism>
<proteinExistence type="predicted"/>
<dbReference type="Proteomes" id="UP000648075">
    <property type="component" value="Unassembled WGS sequence"/>
</dbReference>
<dbReference type="InterPro" id="IPR008620">
    <property type="entry name" value="FixH"/>
</dbReference>
<accession>A0A918PA07</accession>
<comment type="caution">
    <text evidence="2">The sequence shown here is derived from an EMBL/GenBank/DDBJ whole genome shotgun (WGS) entry which is preliminary data.</text>
</comment>
<evidence type="ECO:0000256" key="1">
    <source>
        <dbReference type="SAM" id="Phobius"/>
    </source>
</evidence>
<keyword evidence="1" id="KW-1133">Transmembrane helix</keyword>
<evidence type="ECO:0000313" key="2">
    <source>
        <dbReference type="EMBL" id="GGY93514.1"/>
    </source>
</evidence>
<dbReference type="Pfam" id="PF05751">
    <property type="entry name" value="FixH"/>
    <property type="match status" value="1"/>
</dbReference>
<reference evidence="2" key="1">
    <citation type="journal article" date="2014" name="Int. J. Syst. Evol. Microbiol.">
        <title>Complete genome sequence of Corynebacterium casei LMG S-19264T (=DSM 44701T), isolated from a smear-ripened cheese.</title>
        <authorList>
            <consortium name="US DOE Joint Genome Institute (JGI-PGF)"/>
            <person name="Walter F."/>
            <person name="Albersmeier A."/>
            <person name="Kalinowski J."/>
            <person name="Ruckert C."/>
        </authorList>
    </citation>
    <scope>NUCLEOTIDE SEQUENCE</scope>
    <source>
        <strain evidence="2">KCTC 32255</strain>
    </source>
</reference>
<keyword evidence="3" id="KW-1185">Reference proteome</keyword>
<gene>
    <name evidence="2" type="ORF">GCM10011614_05590</name>
</gene>
<dbReference type="AlphaFoldDB" id="A0A918PA07"/>
<dbReference type="RefSeq" id="WP_189619546.1">
    <property type="nucleotide sequence ID" value="NZ_BMZA01000001.1"/>
</dbReference>
<name>A0A918PA07_9SPHN</name>
<protein>
    <submittedName>
        <fullName evidence="2">Cytochrome oxidase</fullName>
    </submittedName>
</protein>
<dbReference type="EMBL" id="BMZA01000001">
    <property type="protein sequence ID" value="GGY93514.1"/>
    <property type="molecule type" value="Genomic_DNA"/>
</dbReference>
<sequence>MSSRSGRFTGRHMATILVLGFGVVIGINFLMAHYAVSTFGGVVVENSYVASQDFNRWLDEAAKEKALGWKAQAMRQSDGKLYVRIEQAPSGATLSGDAWHPLGVEDDMALTFDADGHGGYISRESLPAGRWTLRLAVQADGQIWHTEEPLS</sequence>
<reference evidence="2" key="2">
    <citation type="submission" date="2020-09" db="EMBL/GenBank/DDBJ databases">
        <authorList>
            <person name="Sun Q."/>
            <person name="Kim S."/>
        </authorList>
    </citation>
    <scope>NUCLEOTIDE SEQUENCE</scope>
    <source>
        <strain evidence="2">KCTC 32255</strain>
    </source>
</reference>